<proteinExistence type="predicted"/>
<gene>
    <name evidence="1" type="ORF">SAMN05421741_11641</name>
</gene>
<dbReference type="RefSeq" id="WP_143095637.1">
    <property type="nucleotide sequence ID" value="NZ_FOVI01000016.1"/>
</dbReference>
<accession>A0A1I5DL11</accession>
<name>A0A1I5DL11_9FLAO</name>
<keyword evidence="1" id="KW-0808">Transferase</keyword>
<evidence type="ECO:0000313" key="1">
    <source>
        <dbReference type="EMBL" id="SFN99912.1"/>
    </source>
</evidence>
<evidence type="ECO:0000313" key="2">
    <source>
        <dbReference type="Proteomes" id="UP000199036"/>
    </source>
</evidence>
<dbReference type="AlphaFoldDB" id="A0A1I5DL11"/>
<dbReference type="STRING" id="913024.SAMN05421741_11641"/>
<dbReference type="InterPro" id="IPR014710">
    <property type="entry name" value="RmlC-like_jellyroll"/>
</dbReference>
<keyword evidence="2" id="KW-1185">Reference proteome</keyword>
<dbReference type="Gene3D" id="2.60.120.10">
    <property type="entry name" value="Jelly Rolls"/>
    <property type="match status" value="1"/>
</dbReference>
<dbReference type="EMBL" id="FOVI01000016">
    <property type="protein sequence ID" value="SFN99912.1"/>
    <property type="molecule type" value="Genomic_DNA"/>
</dbReference>
<organism evidence="1 2">
    <name type="scientific">Paenimyroides ummariense</name>
    <dbReference type="NCBI Taxonomy" id="913024"/>
    <lineage>
        <taxon>Bacteria</taxon>
        <taxon>Pseudomonadati</taxon>
        <taxon>Bacteroidota</taxon>
        <taxon>Flavobacteriia</taxon>
        <taxon>Flavobacteriales</taxon>
        <taxon>Flavobacteriaceae</taxon>
        <taxon>Paenimyroides</taxon>
    </lineage>
</organism>
<protein>
    <submittedName>
        <fullName evidence="1">cAMP-binding domain of CRP or a regulatory subunit of cAMP-dependent protein kinases</fullName>
    </submittedName>
</protein>
<dbReference type="Proteomes" id="UP000199036">
    <property type="component" value="Unassembled WGS sequence"/>
</dbReference>
<keyword evidence="1" id="KW-0418">Kinase</keyword>
<sequence length="179" mass="21042">MNTIDKVVFSKYPIDHYGEIWEKLTIINFDKKTVLPKDVLCFLQKGTIRKSFTECIEDDGISIDFYFEGDIFTTKYEADNPFNYEPISTGILGYVEMTVVKQLFLESKLCSTTQRVFLEERLREKTIREMQLLRSTPKEMYLHLLKSKPHFIQNVPLKYLASYIGITPQALSRIRKHIN</sequence>
<dbReference type="GO" id="GO:0016301">
    <property type="term" value="F:kinase activity"/>
    <property type="evidence" value="ECO:0007669"/>
    <property type="project" value="UniProtKB-KW"/>
</dbReference>
<dbReference type="OrthoDB" id="663011at2"/>
<reference evidence="2" key="1">
    <citation type="submission" date="2016-10" db="EMBL/GenBank/DDBJ databases">
        <authorList>
            <person name="Varghese N."/>
            <person name="Submissions S."/>
        </authorList>
    </citation>
    <scope>NUCLEOTIDE SEQUENCE [LARGE SCALE GENOMIC DNA]</scope>
    <source>
        <strain evidence="2">DS-12</strain>
    </source>
</reference>